<dbReference type="STRING" id="1385511.GCA_000425225_00223"/>
<gene>
    <name evidence="1" type="ORF">N783_00155</name>
</gene>
<accession>A0A0A5GIK3</accession>
<evidence type="ECO:0000313" key="1">
    <source>
        <dbReference type="EMBL" id="KGX91854.1"/>
    </source>
</evidence>
<keyword evidence="2" id="KW-1185">Reference proteome</keyword>
<dbReference type="OrthoDB" id="2942982at2"/>
<protein>
    <submittedName>
        <fullName evidence="1">Uncharacterized protein</fullName>
    </submittedName>
</protein>
<comment type="caution">
    <text evidence="1">The sequence shown here is derived from an EMBL/GenBank/DDBJ whole genome shotgun (WGS) entry which is preliminary data.</text>
</comment>
<evidence type="ECO:0000313" key="2">
    <source>
        <dbReference type="Proteomes" id="UP000030403"/>
    </source>
</evidence>
<reference evidence="1 2" key="1">
    <citation type="submission" date="2013-08" db="EMBL/GenBank/DDBJ databases">
        <authorList>
            <person name="Huang J."/>
            <person name="Wang G."/>
        </authorList>
    </citation>
    <scope>NUCLEOTIDE SEQUENCE [LARGE SCALE GENOMIC DNA]</scope>
    <source>
        <strain evidence="1 2">BH030004</strain>
    </source>
</reference>
<dbReference type="Proteomes" id="UP000030403">
    <property type="component" value="Unassembled WGS sequence"/>
</dbReference>
<organism evidence="1 2">
    <name type="scientific">Pontibacillus marinus BH030004 = DSM 16465</name>
    <dbReference type="NCBI Taxonomy" id="1385511"/>
    <lineage>
        <taxon>Bacteria</taxon>
        <taxon>Bacillati</taxon>
        <taxon>Bacillota</taxon>
        <taxon>Bacilli</taxon>
        <taxon>Bacillales</taxon>
        <taxon>Bacillaceae</taxon>
        <taxon>Pontibacillus</taxon>
    </lineage>
</organism>
<name>A0A0A5GIK3_9BACI</name>
<dbReference type="RefSeq" id="WP_027445295.1">
    <property type="nucleotide sequence ID" value="NZ_AULJ01000001.1"/>
</dbReference>
<dbReference type="eggNOG" id="ENOG5030CGU">
    <property type="taxonomic scope" value="Bacteria"/>
</dbReference>
<sequence>MEIAVDFDNELLEEMNVETVMTSPINSEIGVAILSSESTDQNKIVKVYSLRLQHDVQKYKIDNELQAFSFSDHDFARQFIERLPEMSAIELMFAMGS</sequence>
<dbReference type="EMBL" id="AVPF01000001">
    <property type="protein sequence ID" value="KGX91854.1"/>
    <property type="molecule type" value="Genomic_DNA"/>
</dbReference>
<proteinExistence type="predicted"/>
<dbReference type="AlphaFoldDB" id="A0A0A5GIK3"/>